<protein>
    <submittedName>
        <fullName evidence="1">Uncharacterized protein</fullName>
    </submittedName>
</protein>
<reference evidence="1 2" key="1">
    <citation type="journal article" date="2020" name="Genome Biol. Evol.">
        <title>Comparative genomics of Sclerotiniaceae.</title>
        <authorList>
            <person name="Valero Jimenez C.A."/>
            <person name="Steentjes M."/>
            <person name="Scholten O.E."/>
            <person name="Van Kan J.A.L."/>
        </authorList>
    </citation>
    <scope>NUCLEOTIDE SEQUENCE [LARGE SCALE GENOMIC DNA]</scope>
    <source>
        <strain evidence="1 2">MUCL 94</strain>
    </source>
</reference>
<dbReference type="AlphaFoldDB" id="A0A9P5LYW4"/>
<sequence length="78" mass="8812">MMETWYSRAGRVGRYDRTAIAYTFMRPGVDDHAASEFIKIEEQQGDVAMQFLLDAKARHDKQKGIVEGLKKGESSSNS</sequence>
<dbReference type="GeneID" id="62144754"/>
<dbReference type="Proteomes" id="UP000710849">
    <property type="component" value="Unassembled WGS sequence"/>
</dbReference>
<keyword evidence="2" id="KW-1185">Reference proteome</keyword>
<organism evidence="1 2">
    <name type="scientific">Botrytis byssoidea</name>
    <dbReference type="NCBI Taxonomy" id="139641"/>
    <lineage>
        <taxon>Eukaryota</taxon>
        <taxon>Fungi</taxon>
        <taxon>Dikarya</taxon>
        <taxon>Ascomycota</taxon>
        <taxon>Pezizomycotina</taxon>
        <taxon>Leotiomycetes</taxon>
        <taxon>Helotiales</taxon>
        <taxon>Sclerotiniaceae</taxon>
        <taxon>Botrytis</taxon>
    </lineage>
</organism>
<name>A0A9P5LYW4_9HELO</name>
<evidence type="ECO:0000313" key="1">
    <source>
        <dbReference type="EMBL" id="KAF7953766.1"/>
    </source>
</evidence>
<comment type="caution">
    <text evidence="1">The sequence shown here is derived from an EMBL/GenBank/DDBJ whole genome shotgun (WGS) entry which is preliminary data.</text>
</comment>
<gene>
    <name evidence="1" type="ORF">EAE97_001165</name>
</gene>
<evidence type="ECO:0000313" key="2">
    <source>
        <dbReference type="Proteomes" id="UP000710849"/>
    </source>
</evidence>
<dbReference type="RefSeq" id="XP_038737576.1">
    <property type="nucleotide sequence ID" value="XM_038871675.1"/>
</dbReference>
<dbReference type="EMBL" id="RCSW01000002">
    <property type="protein sequence ID" value="KAF7953766.1"/>
    <property type="molecule type" value="Genomic_DNA"/>
</dbReference>
<accession>A0A9P5LYW4</accession>
<proteinExistence type="predicted"/>